<dbReference type="Pfam" id="PF00069">
    <property type="entry name" value="Pkinase"/>
    <property type="match status" value="1"/>
</dbReference>
<dbReference type="InterPro" id="IPR000719">
    <property type="entry name" value="Prot_kinase_dom"/>
</dbReference>
<dbReference type="GO" id="GO:0005634">
    <property type="term" value="C:nucleus"/>
    <property type="evidence" value="ECO:0007669"/>
    <property type="project" value="TreeGrafter"/>
</dbReference>
<accession>A0A0K8V5A4</accession>
<dbReference type="PROSITE" id="PS50011">
    <property type="entry name" value="PROTEIN_KINASE_DOM"/>
    <property type="match status" value="1"/>
</dbReference>
<dbReference type="GO" id="GO:0031434">
    <property type="term" value="F:mitogen-activated protein kinase kinase binding"/>
    <property type="evidence" value="ECO:0007669"/>
    <property type="project" value="TreeGrafter"/>
</dbReference>
<comment type="similarity">
    <text evidence="1">Belongs to the protein kinase superfamily. CAMK Ser/Thr protein kinase family. Tribbles subfamily.</text>
</comment>
<feature type="region of interest" description="Disordered" evidence="2">
    <location>
        <begin position="42"/>
        <end position="66"/>
    </location>
</feature>
<dbReference type="InterPro" id="IPR024104">
    <property type="entry name" value="Tribbles/Ser_Thr_kinase_40"/>
</dbReference>
<dbReference type="GO" id="GO:0032436">
    <property type="term" value="P:positive regulation of proteasomal ubiquitin-dependent protein catabolic process"/>
    <property type="evidence" value="ECO:0007669"/>
    <property type="project" value="TreeGrafter"/>
</dbReference>
<name>A0A0K8V5A4_BACLA</name>
<organism evidence="4">
    <name type="scientific">Bactrocera latifrons</name>
    <name type="common">Malaysian fruit fly</name>
    <name type="synonym">Chaetodacus latifrons</name>
    <dbReference type="NCBI Taxonomy" id="174628"/>
    <lineage>
        <taxon>Eukaryota</taxon>
        <taxon>Metazoa</taxon>
        <taxon>Ecdysozoa</taxon>
        <taxon>Arthropoda</taxon>
        <taxon>Hexapoda</taxon>
        <taxon>Insecta</taxon>
        <taxon>Pterygota</taxon>
        <taxon>Neoptera</taxon>
        <taxon>Endopterygota</taxon>
        <taxon>Diptera</taxon>
        <taxon>Brachycera</taxon>
        <taxon>Muscomorpha</taxon>
        <taxon>Tephritoidea</taxon>
        <taxon>Tephritidae</taxon>
        <taxon>Bactrocera</taxon>
        <taxon>Bactrocera</taxon>
    </lineage>
</organism>
<dbReference type="FunFam" id="1.10.510.10:FF:000153">
    <property type="entry name" value="Tribbles homolog 2"/>
    <property type="match status" value="1"/>
</dbReference>
<reference evidence="4" key="1">
    <citation type="submission" date="2015-06" db="EMBL/GenBank/DDBJ databases">
        <authorList>
            <person name="Hoefler B.C."/>
            <person name="Straight P.D."/>
        </authorList>
    </citation>
    <scope>NUCLEOTIDE SEQUENCE</scope>
</reference>
<feature type="domain" description="Protein kinase" evidence="3">
    <location>
        <begin position="82"/>
        <end position="403"/>
    </location>
</feature>
<gene>
    <name evidence="4" type="primary">TRIB2_0</name>
    <name evidence="4" type="ORF">c2_g1_i1</name>
</gene>
<evidence type="ECO:0000259" key="3">
    <source>
        <dbReference type="PROSITE" id="PS50011"/>
    </source>
</evidence>
<sequence>MDTSNSVRAQINENHLNVINYAPPSPASSLSSESMDVVISPNSPCSPATTPRLHRGGHDSSSSSYEHFCTPKKSLADSRVLERIREKLGTPSTLCEMHALRPEQSREEEAVKVVKNRFLISTQLCYLSPAVAARTPASYRHLIDLKASSLRCTDVFTETEYICKIINEPHDKVQRAYYDIKTAGEVARSSLYGHTLIRDIHEIVPLDANRSYLIIPPPKAQEGAEGVYEDLHTYVRNKRRLHENEAKALFHQIAETVRLCHQKGVILRDLKLKRFFFIDEARTKIQYESLEGSMILNDPADDTLSDKIGCPLYTAPELLCPNPTYQGKPADMWSLGVILYTMLVGQYPFYERPNCNLITIIRHGQVQIPSCLPRSVRWLLLLLLCKDYKERLHADEVFLTPWLKQQRPHDYVYLSVDTNLDDLEMESDDDTDVLEQTPSRVEGGAQQMHYTKDCQVDNNSQNIAAAHHFVTEEDCQEDEDEDADDCDISNTEPLNYSHTHTTATGNSSQQHAIVVDDDVEMS</sequence>
<dbReference type="OrthoDB" id="410920at2759"/>
<evidence type="ECO:0000256" key="2">
    <source>
        <dbReference type="SAM" id="MobiDB-lite"/>
    </source>
</evidence>
<dbReference type="GO" id="GO:0004672">
    <property type="term" value="F:protein kinase activity"/>
    <property type="evidence" value="ECO:0007669"/>
    <property type="project" value="InterPro"/>
</dbReference>
<proteinExistence type="inferred from homology"/>
<evidence type="ECO:0000256" key="1">
    <source>
        <dbReference type="ARBA" id="ARBA00038180"/>
    </source>
</evidence>
<feature type="region of interest" description="Disordered" evidence="2">
    <location>
        <begin position="472"/>
        <end position="510"/>
    </location>
</feature>
<protein>
    <submittedName>
        <fullName evidence="4">Tribbles 2</fullName>
    </submittedName>
</protein>
<dbReference type="EMBL" id="GDHF01018248">
    <property type="protein sequence ID" value="JAI34066.1"/>
    <property type="molecule type" value="Transcribed_RNA"/>
</dbReference>
<feature type="compositionally biased region" description="Acidic residues" evidence="2">
    <location>
        <begin position="472"/>
        <end position="487"/>
    </location>
</feature>
<dbReference type="PANTHER" id="PTHR22961">
    <property type="entry name" value="SER/THR PROTEIN KINASE-TRB"/>
    <property type="match status" value="1"/>
</dbReference>
<feature type="compositionally biased region" description="Polar residues" evidence="2">
    <location>
        <begin position="488"/>
        <end position="510"/>
    </location>
</feature>
<dbReference type="SUPFAM" id="SSF56112">
    <property type="entry name" value="Protein kinase-like (PK-like)"/>
    <property type="match status" value="1"/>
</dbReference>
<dbReference type="GO" id="GO:0005524">
    <property type="term" value="F:ATP binding"/>
    <property type="evidence" value="ECO:0007669"/>
    <property type="project" value="InterPro"/>
</dbReference>
<evidence type="ECO:0000313" key="4">
    <source>
        <dbReference type="EMBL" id="JAI34066.1"/>
    </source>
</evidence>
<dbReference type="SMART" id="SM00220">
    <property type="entry name" value="S_TKc"/>
    <property type="match status" value="1"/>
</dbReference>
<dbReference type="InterPro" id="IPR011009">
    <property type="entry name" value="Kinase-like_dom_sf"/>
</dbReference>
<dbReference type="AlphaFoldDB" id="A0A0K8V5A4"/>
<dbReference type="Gene3D" id="1.10.510.10">
    <property type="entry name" value="Transferase(Phosphotransferase) domain 1"/>
    <property type="match status" value="1"/>
</dbReference>
<dbReference type="PANTHER" id="PTHR22961:SF13">
    <property type="entry name" value="TRIBBLES"/>
    <property type="match status" value="1"/>
</dbReference>